<keyword evidence="3" id="KW-1185">Reference proteome</keyword>
<name>A0A0D7WX88_9BACL</name>
<evidence type="ECO:0000313" key="2">
    <source>
        <dbReference type="EMBL" id="KJD43775.1"/>
    </source>
</evidence>
<evidence type="ECO:0000313" key="3">
    <source>
        <dbReference type="Proteomes" id="UP000032534"/>
    </source>
</evidence>
<comment type="caution">
    <text evidence="2">The sequence shown here is derived from an EMBL/GenBank/DDBJ whole genome shotgun (WGS) entry which is preliminary data.</text>
</comment>
<evidence type="ECO:0000256" key="1">
    <source>
        <dbReference type="SAM" id="Phobius"/>
    </source>
</evidence>
<keyword evidence="1" id="KW-0812">Transmembrane</keyword>
<gene>
    <name evidence="2" type="ORF">QD47_20750</name>
</gene>
<dbReference type="PATRIC" id="fig|159743.3.peg.4613"/>
<feature type="transmembrane region" description="Helical" evidence="1">
    <location>
        <begin position="7"/>
        <end position="35"/>
    </location>
</feature>
<feature type="transmembrane region" description="Helical" evidence="1">
    <location>
        <begin position="55"/>
        <end position="77"/>
    </location>
</feature>
<sequence>MISGAITMFLLSFLGFIIFLYAFIGLILGILWFALAKILELDNQSDYWSLILNSPIGLAYFLVVMLFFWFPALLPFMRRWKSIFMSKMEGTTQYQQVTWQRILLKPFRSLKEHIFNWYYIQ</sequence>
<keyword evidence="1" id="KW-0472">Membrane</keyword>
<accession>A0A0D7WX88</accession>
<keyword evidence="1" id="KW-1133">Transmembrane helix</keyword>
<dbReference type="AlphaFoldDB" id="A0A0D7WX88"/>
<dbReference type="EMBL" id="JTHP01000049">
    <property type="protein sequence ID" value="KJD43775.1"/>
    <property type="molecule type" value="Genomic_DNA"/>
</dbReference>
<reference evidence="2 3" key="1">
    <citation type="submission" date="2014-11" db="EMBL/GenBank/DDBJ databases">
        <title>Draft Genome Sequences of Paenibacillus polymyxa NRRL B-30509 and Paenibacillus terrae NRRL B-30644, Strains from a Poultry Environment that Produce Tridecaptin A and Paenicidins.</title>
        <authorList>
            <person name="van Belkum M.J."/>
            <person name="Lohans C.T."/>
            <person name="Vederas J.C."/>
        </authorList>
    </citation>
    <scope>NUCLEOTIDE SEQUENCE [LARGE SCALE GENOMIC DNA]</scope>
    <source>
        <strain evidence="2 3">NRRL B-30644</strain>
    </source>
</reference>
<dbReference type="Proteomes" id="UP000032534">
    <property type="component" value="Unassembled WGS sequence"/>
</dbReference>
<organism evidence="2 3">
    <name type="scientific">Paenibacillus terrae</name>
    <dbReference type="NCBI Taxonomy" id="159743"/>
    <lineage>
        <taxon>Bacteria</taxon>
        <taxon>Bacillati</taxon>
        <taxon>Bacillota</taxon>
        <taxon>Bacilli</taxon>
        <taxon>Bacillales</taxon>
        <taxon>Paenibacillaceae</taxon>
        <taxon>Paenibacillus</taxon>
    </lineage>
</organism>
<proteinExistence type="predicted"/>
<protein>
    <submittedName>
        <fullName evidence="2">Uncharacterized protein</fullName>
    </submittedName>
</protein>